<dbReference type="GO" id="GO:0003676">
    <property type="term" value="F:nucleic acid binding"/>
    <property type="evidence" value="ECO:0007669"/>
    <property type="project" value="InterPro"/>
</dbReference>
<accession>A0A9J6FMT0</accession>
<name>A0A9J6FMT0_HAELO</name>
<dbReference type="VEuPathDB" id="VectorBase:HLOH_049182"/>
<dbReference type="AlphaFoldDB" id="A0A9J6FMT0"/>
<evidence type="ECO:0008006" key="4">
    <source>
        <dbReference type="Google" id="ProtNLM"/>
    </source>
</evidence>
<comment type="caution">
    <text evidence="2">The sequence shown here is derived from an EMBL/GenBank/DDBJ whole genome shotgun (WGS) entry which is preliminary data.</text>
</comment>
<dbReference type="OrthoDB" id="6491159at2759"/>
<dbReference type="InterPro" id="IPR036397">
    <property type="entry name" value="RNaseH_sf"/>
</dbReference>
<gene>
    <name evidence="2" type="ORF">HPB48_000811</name>
</gene>
<feature type="compositionally biased region" description="Acidic residues" evidence="1">
    <location>
        <begin position="299"/>
        <end position="313"/>
    </location>
</feature>
<dbReference type="Proteomes" id="UP000821853">
    <property type="component" value="Chromosome 10"/>
</dbReference>
<feature type="region of interest" description="Disordered" evidence="1">
    <location>
        <begin position="429"/>
        <end position="478"/>
    </location>
</feature>
<dbReference type="EMBL" id="JABSTR010000002">
    <property type="protein sequence ID" value="KAH9364171.1"/>
    <property type="molecule type" value="Genomic_DNA"/>
</dbReference>
<dbReference type="SUPFAM" id="SSF53098">
    <property type="entry name" value="Ribonuclease H-like"/>
    <property type="match status" value="1"/>
</dbReference>
<evidence type="ECO:0000313" key="3">
    <source>
        <dbReference type="Proteomes" id="UP000821853"/>
    </source>
</evidence>
<reference evidence="2 3" key="1">
    <citation type="journal article" date="2020" name="Cell">
        <title>Large-Scale Comparative Analyses of Tick Genomes Elucidate Their Genetic Diversity and Vector Capacities.</title>
        <authorList>
            <consortium name="Tick Genome and Microbiome Consortium (TIGMIC)"/>
            <person name="Jia N."/>
            <person name="Wang J."/>
            <person name="Shi W."/>
            <person name="Du L."/>
            <person name="Sun Y."/>
            <person name="Zhan W."/>
            <person name="Jiang J.F."/>
            <person name="Wang Q."/>
            <person name="Zhang B."/>
            <person name="Ji P."/>
            <person name="Bell-Sakyi L."/>
            <person name="Cui X.M."/>
            <person name="Yuan T.T."/>
            <person name="Jiang B.G."/>
            <person name="Yang W.F."/>
            <person name="Lam T.T."/>
            <person name="Chang Q.C."/>
            <person name="Ding S.J."/>
            <person name="Wang X.J."/>
            <person name="Zhu J.G."/>
            <person name="Ruan X.D."/>
            <person name="Zhao L."/>
            <person name="Wei J.T."/>
            <person name="Ye R.Z."/>
            <person name="Que T.C."/>
            <person name="Du C.H."/>
            <person name="Zhou Y.H."/>
            <person name="Cheng J.X."/>
            <person name="Dai P.F."/>
            <person name="Guo W.B."/>
            <person name="Han X.H."/>
            <person name="Huang E.J."/>
            <person name="Li L.F."/>
            <person name="Wei W."/>
            <person name="Gao Y.C."/>
            <person name="Liu J.Z."/>
            <person name="Shao H.Z."/>
            <person name="Wang X."/>
            <person name="Wang C.C."/>
            <person name="Yang T.C."/>
            <person name="Huo Q.B."/>
            <person name="Li W."/>
            <person name="Chen H.Y."/>
            <person name="Chen S.E."/>
            <person name="Zhou L.G."/>
            <person name="Ni X.B."/>
            <person name="Tian J.H."/>
            <person name="Sheng Y."/>
            <person name="Liu T."/>
            <person name="Pan Y.S."/>
            <person name="Xia L.Y."/>
            <person name="Li J."/>
            <person name="Zhao F."/>
            <person name="Cao W.C."/>
        </authorList>
    </citation>
    <scope>NUCLEOTIDE SEQUENCE [LARGE SCALE GENOMIC DNA]</scope>
    <source>
        <strain evidence="2">HaeL-2018</strain>
    </source>
</reference>
<proteinExistence type="predicted"/>
<sequence>MKWNHVPYAGQVAGTSAQTCNIFSAGAVSGPGSLVVAAECPPGPLELGCFIDESRPTSSFICIVLRTTRTWSTQHALGDQRGAANVATGAPGSTRTGRRLLQRVGLSCSFDEEDELVPLRDDIASSLVIPPLPKNVAPGRNSERRMARACALAKGYNGRSDAVYVDASKRRDREDTYAVVAIRAATGEVLSAGSVQAKTARQAEEAAIALALLHPDTRTVFSDSKSAIANLARGMVCKTTMRVLSGIGEGARKNATTTVRWFPAHMGRELRGGYRNVNEAADAAARDLAACRAAPATDADVDEEPSNDEDDNGAEPLTTYGATLCWYRTERQAYPPPHPGLARREAVLLRQLQTGTVLTPALARHVCPDMYEDEVCSVCARVNADLAHLMWGCADHDSSAGRPILPPDIADSVRSSGREDQLRAIQRLEAALDRQRRKGNPHSPRPPPAGARARGDSGGTPSSPRRPDVDLWVGPTPR</sequence>
<evidence type="ECO:0000313" key="2">
    <source>
        <dbReference type="EMBL" id="KAH9364171.1"/>
    </source>
</evidence>
<evidence type="ECO:0000256" key="1">
    <source>
        <dbReference type="SAM" id="MobiDB-lite"/>
    </source>
</evidence>
<dbReference type="InterPro" id="IPR012337">
    <property type="entry name" value="RNaseH-like_sf"/>
</dbReference>
<protein>
    <recommendedName>
        <fullName evidence="4">Tick transposon</fullName>
    </recommendedName>
</protein>
<organism evidence="2 3">
    <name type="scientific">Haemaphysalis longicornis</name>
    <name type="common">Bush tick</name>
    <dbReference type="NCBI Taxonomy" id="44386"/>
    <lineage>
        <taxon>Eukaryota</taxon>
        <taxon>Metazoa</taxon>
        <taxon>Ecdysozoa</taxon>
        <taxon>Arthropoda</taxon>
        <taxon>Chelicerata</taxon>
        <taxon>Arachnida</taxon>
        <taxon>Acari</taxon>
        <taxon>Parasitiformes</taxon>
        <taxon>Ixodida</taxon>
        <taxon>Ixodoidea</taxon>
        <taxon>Ixodidae</taxon>
        <taxon>Haemaphysalinae</taxon>
        <taxon>Haemaphysalis</taxon>
    </lineage>
</organism>
<keyword evidence="3" id="KW-1185">Reference proteome</keyword>
<feature type="region of interest" description="Disordered" evidence="1">
    <location>
        <begin position="294"/>
        <end position="315"/>
    </location>
</feature>
<dbReference type="Gene3D" id="3.30.420.10">
    <property type="entry name" value="Ribonuclease H-like superfamily/Ribonuclease H"/>
    <property type="match status" value="1"/>
</dbReference>